<accession>A0ABR2YQM8</accession>
<protein>
    <recommendedName>
        <fullName evidence="9">Mitochondrial ribosomal protein L27</fullName>
    </recommendedName>
</protein>
<keyword evidence="8" id="KW-1185">Reference proteome</keyword>
<evidence type="ECO:0000313" key="7">
    <source>
        <dbReference type="EMBL" id="KAK9909233.1"/>
    </source>
</evidence>
<dbReference type="Proteomes" id="UP001491310">
    <property type="component" value="Unassembled WGS sequence"/>
</dbReference>
<comment type="caution">
    <text evidence="7">The sequence shown here is derived from an EMBL/GenBank/DDBJ whole genome shotgun (WGS) entry which is preliminary data.</text>
</comment>
<proteinExistence type="inferred from homology"/>
<sequence>MLLRALGVFTGRGRRVPRKGFTQLTSKLGPKNFYKGKGVPSTGHHTRKGTYVILKDRLPDYVVPDLSDFKLKPYVAYESKAVDAQK</sequence>
<keyword evidence="3" id="KW-0809">Transit peptide</keyword>
<evidence type="ECO:0000256" key="6">
    <source>
        <dbReference type="ARBA" id="ARBA00023274"/>
    </source>
</evidence>
<comment type="similarity">
    <text evidence="2">Belongs to the mitochondrion-specific ribosomal protein mL41 family.</text>
</comment>
<dbReference type="PANTHER" id="PTHR21338">
    <property type="entry name" value="MITOCHONDRIAL RIBOSOMAL PROTEIN L41"/>
    <property type="match status" value="1"/>
</dbReference>
<name>A0ABR2YQM8_9CHLO</name>
<keyword evidence="6" id="KW-0687">Ribonucleoprotein</keyword>
<keyword evidence="5" id="KW-0496">Mitochondrion</keyword>
<evidence type="ECO:0000313" key="8">
    <source>
        <dbReference type="Proteomes" id="UP001491310"/>
    </source>
</evidence>
<evidence type="ECO:0000256" key="3">
    <source>
        <dbReference type="ARBA" id="ARBA00022946"/>
    </source>
</evidence>
<organism evidence="7 8">
    <name type="scientific">Coccomyxa subellipsoidea</name>
    <dbReference type="NCBI Taxonomy" id="248742"/>
    <lineage>
        <taxon>Eukaryota</taxon>
        <taxon>Viridiplantae</taxon>
        <taxon>Chlorophyta</taxon>
        <taxon>core chlorophytes</taxon>
        <taxon>Trebouxiophyceae</taxon>
        <taxon>Trebouxiophyceae incertae sedis</taxon>
        <taxon>Coccomyxaceae</taxon>
        <taxon>Coccomyxa</taxon>
    </lineage>
</organism>
<evidence type="ECO:0000256" key="5">
    <source>
        <dbReference type="ARBA" id="ARBA00023128"/>
    </source>
</evidence>
<dbReference type="PANTHER" id="PTHR21338:SF0">
    <property type="entry name" value="LARGE RIBOSOMAL SUBUNIT PROTEIN ML41"/>
    <property type="match status" value="1"/>
</dbReference>
<dbReference type="EMBL" id="JALJOT010000007">
    <property type="protein sequence ID" value="KAK9909233.1"/>
    <property type="molecule type" value="Genomic_DNA"/>
</dbReference>
<keyword evidence="4" id="KW-0689">Ribosomal protein</keyword>
<reference evidence="7 8" key="1">
    <citation type="journal article" date="2024" name="Nat. Commun.">
        <title>Phylogenomics reveals the evolutionary origins of lichenization in chlorophyte algae.</title>
        <authorList>
            <person name="Puginier C."/>
            <person name="Libourel C."/>
            <person name="Otte J."/>
            <person name="Skaloud P."/>
            <person name="Haon M."/>
            <person name="Grisel S."/>
            <person name="Petersen M."/>
            <person name="Berrin J.G."/>
            <person name="Delaux P.M."/>
            <person name="Dal Grande F."/>
            <person name="Keller J."/>
        </authorList>
    </citation>
    <scope>NUCLEOTIDE SEQUENCE [LARGE SCALE GENOMIC DNA]</scope>
    <source>
        <strain evidence="7 8">SAG 216-7</strain>
    </source>
</reference>
<evidence type="ECO:0000256" key="4">
    <source>
        <dbReference type="ARBA" id="ARBA00022980"/>
    </source>
</evidence>
<evidence type="ECO:0000256" key="2">
    <source>
        <dbReference type="ARBA" id="ARBA00010152"/>
    </source>
</evidence>
<dbReference type="InterPro" id="IPR019189">
    <property type="entry name" value="Ribosomal_mL41"/>
</dbReference>
<evidence type="ECO:0008006" key="9">
    <source>
        <dbReference type="Google" id="ProtNLM"/>
    </source>
</evidence>
<dbReference type="Pfam" id="PF09809">
    <property type="entry name" value="MRP-L27"/>
    <property type="match status" value="1"/>
</dbReference>
<evidence type="ECO:0000256" key="1">
    <source>
        <dbReference type="ARBA" id="ARBA00004173"/>
    </source>
</evidence>
<gene>
    <name evidence="7" type="ORF">WJX75_009246</name>
</gene>
<comment type="subcellular location">
    <subcellularLocation>
        <location evidence="1">Mitochondrion</location>
    </subcellularLocation>
</comment>